<dbReference type="STRING" id="207949.RED65_13227"/>
<dbReference type="EMBL" id="AAQH01000005">
    <property type="protein sequence ID" value="EAT12648.1"/>
    <property type="molecule type" value="Genomic_DNA"/>
</dbReference>
<dbReference type="PANTHER" id="PTHR43798:SF33">
    <property type="entry name" value="HYDROLASE, PUTATIVE (AFU_ORTHOLOGUE AFUA_2G14860)-RELATED"/>
    <property type="match status" value="1"/>
</dbReference>
<reference evidence="2 3" key="1">
    <citation type="submission" date="2006-03" db="EMBL/GenBank/DDBJ databases">
        <authorList>
            <person name="Pinhassi J."/>
            <person name="Pedros-Alio C."/>
            <person name="Ferriera S."/>
            <person name="Johnson J."/>
            <person name="Kravitz S."/>
            <person name="Halpern A."/>
            <person name="Remington K."/>
            <person name="Beeson K."/>
            <person name="Tran B."/>
            <person name="Rogers Y.-H."/>
            <person name="Friedman R."/>
            <person name="Venter J.C."/>
        </authorList>
    </citation>
    <scope>NUCLEOTIDE SEQUENCE [LARGE SCALE GENOMIC DNA]</scope>
    <source>
        <strain evidence="2 3">RED65</strain>
    </source>
</reference>
<organism evidence="2 3">
    <name type="scientific">Bermanella marisrubri</name>
    <dbReference type="NCBI Taxonomy" id="207949"/>
    <lineage>
        <taxon>Bacteria</taxon>
        <taxon>Pseudomonadati</taxon>
        <taxon>Pseudomonadota</taxon>
        <taxon>Gammaproteobacteria</taxon>
        <taxon>Oceanospirillales</taxon>
        <taxon>Oceanospirillaceae</taxon>
        <taxon>Bermanella</taxon>
    </lineage>
</organism>
<dbReference type="SUPFAM" id="SSF53474">
    <property type="entry name" value="alpha/beta-Hydrolases"/>
    <property type="match status" value="1"/>
</dbReference>
<dbReference type="Pfam" id="PF00561">
    <property type="entry name" value="Abhydrolase_1"/>
    <property type="match status" value="1"/>
</dbReference>
<protein>
    <submittedName>
        <fullName evidence="2">Hydrolase, alpha/beta fold family protein</fullName>
    </submittedName>
</protein>
<dbReference type="ESTHER" id="9gamm-q1n3e3">
    <property type="family name" value="6_AlphaBeta_hydrolase"/>
</dbReference>
<dbReference type="AlphaFoldDB" id="Q1N3E3"/>
<evidence type="ECO:0000313" key="2">
    <source>
        <dbReference type="EMBL" id="EAT12648.1"/>
    </source>
</evidence>
<keyword evidence="3" id="KW-1185">Reference proteome</keyword>
<keyword evidence="2" id="KW-0378">Hydrolase</keyword>
<dbReference type="PRINTS" id="PR00412">
    <property type="entry name" value="EPOXHYDRLASE"/>
</dbReference>
<gene>
    <name evidence="2" type="ORF">RED65_13227</name>
</gene>
<proteinExistence type="predicted"/>
<dbReference type="InterPro" id="IPR000639">
    <property type="entry name" value="Epox_hydrolase-like"/>
</dbReference>
<comment type="caution">
    <text evidence="2">The sequence shown here is derived from an EMBL/GenBank/DDBJ whole genome shotgun (WGS) entry which is preliminary data.</text>
</comment>
<dbReference type="OrthoDB" id="9808398at2"/>
<accession>Q1N3E3</accession>
<sequence>MPYFQHHNVNFHYVEECSQEKSKGTVIALHGLAQNTHYWTDTGITESLAKDYHVVCLDMRGHGLTTVDGEPKGYDVEVLIEDVNALANHLDIDRFHLMGHSTGGMVAARYAMHYGQGANQRLRSLLLCNTSASIMFSKMPKFANEAAIKAMAYSFEHFSWQQIIQGLKLQPGPLFKGLANHKDPKAMFDAAYEMMKHGDQNSIADFVRVFYNDPDHHESALRTIECPTLVVTAELDPIFTKTSEYFINNIPNVEHAHAKHIGHMTALEDPIWFNSVISKFLRQHHDK</sequence>
<dbReference type="GO" id="GO:0016787">
    <property type="term" value="F:hydrolase activity"/>
    <property type="evidence" value="ECO:0007669"/>
    <property type="project" value="UniProtKB-KW"/>
</dbReference>
<name>Q1N3E3_9GAMM</name>
<dbReference type="GO" id="GO:0016020">
    <property type="term" value="C:membrane"/>
    <property type="evidence" value="ECO:0007669"/>
    <property type="project" value="TreeGrafter"/>
</dbReference>
<dbReference type="Proteomes" id="UP000004263">
    <property type="component" value="Unassembled WGS sequence"/>
</dbReference>
<evidence type="ECO:0000313" key="3">
    <source>
        <dbReference type="Proteomes" id="UP000004263"/>
    </source>
</evidence>
<dbReference type="InterPro" id="IPR000073">
    <property type="entry name" value="AB_hydrolase_1"/>
</dbReference>
<dbReference type="InterPro" id="IPR029058">
    <property type="entry name" value="AB_hydrolase_fold"/>
</dbReference>
<dbReference type="HOGENOM" id="CLU_020336_50_5_6"/>
<dbReference type="Gene3D" id="3.40.50.1820">
    <property type="entry name" value="alpha/beta hydrolase"/>
    <property type="match status" value="1"/>
</dbReference>
<evidence type="ECO:0000259" key="1">
    <source>
        <dbReference type="Pfam" id="PF00561"/>
    </source>
</evidence>
<dbReference type="InterPro" id="IPR050266">
    <property type="entry name" value="AB_hydrolase_sf"/>
</dbReference>
<dbReference type="RefSeq" id="WP_007018437.1">
    <property type="nucleotide sequence ID" value="NZ_CH724117.1"/>
</dbReference>
<dbReference type="PANTHER" id="PTHR43798">
    <property type="entry name" value="MONOACYLGLYCEROL LIPASE"/>
    <property type="match status" value="1"/>
</dbReference>
<feature type="domain" description="AB hydrolase-1" evidence="1">
    <location>
        <begin position="25"/>
        <end position="270"/>
    </location>
</feature>